<dbReference type="Proteomes" id="UP001515480">
    <property type="component" value="Unassembled WGS sequence"/>
</dbReference>
<keyword evidence="1" id="KW-1133">Transmembrane helix</keyword>
<evidence type="ECO:0000313" key="3">
    <source>
        <dbReference type="Proteomes" id="UP001515480"/>
    </source>
</evidence>
<name>A0AB34J5M4_PRYPA</name>
<gene>
    <name evidence="2" type="ORF">AB1Y20_005394</name>
</gene>
<keyword evidence="1" id="KW-0812">Transmembrane</keyword>
<feature type="transmembrane region" description="Helical" evidence="1">
    <location>
        <begin position="427"/>
        <end position="448"/>
    </location>
</feature>
<dbReference type="GO" id="GO:0005829">
    <property type="term" value="C:cytosol"/>
    <property type="evidence" value="ECO:0007669"/>
    <property type="project" value="TreeGrafter"/>
</dbReference>
<dbReference type="SMART" id="SM00855">
    <property type="entry name" value="PGAM"/>
    <property type="match status" value="1"/>
</dbReference>
<dbReference type="InterPro" id="IPR029033">
    <property type="entry name" value="His_PPase_superfam"/>
</dbReference>
<evidence type="ECO:0000256" key="1">
    <source>
        <dbReference type="SAM" id="Phobius"/>
    </source>
</evidence>
<organism evidence="2 3">
    <name type="scientific">Prymnesium parvum</name>
    <name type="common">Toxic golden alga</name>
    <dbReference type="NCBI Taxonomy" id="97485"/>
    <lineage>
        <taxon>Eukaryota</taxon>
        <taxon>Haptista</taxon>
        <taxon>Haptophyta</taxon>
        <taxon>Prymnesiophyceae</taxon>
        <taxon>Prymnesiales</taxon>
        <taxon>Prymnesiaceae</taxon>
        <taxon>Prymnesium</taxon>
    </lineage>
</organism>
<evidence type="ECO:0000313" key="2">
    <source>
        <dbReference type="EMBL" id="KAL1512125.1"/>
    </source>
</evidence>
<keyword evidence="3" id="KW-1185">Reference proteome</keyword>
<dbReference type="AlphaFoldDB" id="A0AB34J5M4"/>
<dbReference type="Gene3D" id="3.40.50.1240">
    <property type="entry name" value="Phosphoglycerate mutase-like"/>
    <property type="match status" value="1"/>
</dbReference>
<comment type="caution">
    <text evidence="2">The sequence shown here is derived from an EMBL/GenBank/DDBJ whole genome shotgun (WGS) entry which is preliminary data.</text>
</comment>
<dbReference type="InterPro" id="IPR013078">
    <property type="entry name" value="His_Pase_superF_clade-1"/>
</dbReference>
<sequence length="468" mass="51704">MDANRSWRVFYVRHGQSVWNAEQAGMRKDGLTEAEIKTRGHDAQYTDSPLSTAGVMQALELRRLLFREWPVTHDRTAAPLDSLAGYLSCTRRRSCSPPVLLTSNLRRAITTLLLALRPVLETPTVVVPDVFVLPALQETCTYADCTPVTRWANGSLLSPLPHARKEVATATPEEVAAATRHEGAARVLRIEAAQLRASTPVDSPLERVWCSLHGAMIGVHELCDQQNAFLREAYSDRLKLSPHTQYDDQRRIPAGALGRCGHEPALCNSTAIAPVLAPFLDRVSDVLNAIIAPPSHQPERYAAQADTVVVTAHSRLLRELLFVFRTSQYTRLVNLDSERDSGSTMLYWDASNSEACLSLASEDFKLSNTGAVAFDLELCSPPACEQRRLVLKSCKLDAGGRVHPRNGGQAIYVHDAVQANNFFLTEILAVVISVALTSLSCFFSVGHWSQRHRPGHRSSAQQLYMYVS</sequence>
<dbReference type="SUPFAM" id="SSF53254">
    <property type="entry name" value="Phosphoglycerate mutase-like"/>
    <property type="match status" value="1"/>
</dbReference>
<dbReference type="EMBL" id="JBGBPQ010000013">
    <property type="protein sequence ID" value="KAL1512125.1"/>
    <property type="molecule type" value="Genomic_DNA"/>
</dbReference>
<dbReference type="InterPro" id="IPR050275">
    <property type="entry name" value="PGM_Phosphatase"/>
</dbReference>
<proteinExistence type="predicted"/>
<dbReference type="GO" id="GO:0016791">
    <property type="term" value="F:phosphatase activity"/>
    <property type="evidence" value="ECO:0007669"/>
    <property type="project" value="TreeGrafter"/>
</dbReference>
<accession>A0AB34J5M4</accession>
<keyword evidence="1" id="KW-0472">Membrane</keyword>
<protein>
    <recommendedName>
        <fullName evidence="4">Phosphoglycerate mutase (2,3-diphosphoglycerate-dependent)</fullName>
    </recommendedName>
</protein>
<dbReference type="CDD" id="cd07067">
    <property type="entry name" value="HP_PGM_like"/>
    <property type="match status" value="1"/>
</dbReference>
<reference evidence="2 3" key="1">
    <citation type="journal article" date="2024" name="Science">
        <title>Giant polyketide synthase enzymes in the biosynthesis of giant marine polyether toxins.</title>
        <authorList>
            <person name="Fallon T.R."/>
            <person name="Shende V.V."/>
            <person name="Wierzbicki I.H."/>
            <person name="Pendleton A.L."/>
            <person name="Watervoot N.F."/>
            <person name="Auber R.P."/>
            <person name="Gonzalez D.J."/>
            <person name="Wisecaver J.H."/>
            <person name="Moore B.S."/>
        </authorList>
    </citation>
    <scope>NUCLEOTIDE SEQUENCE [LARGE SCALE GENOMIC DNA]</scope>
    <source>
        <strain evidence="2 3">12B1</strain>
    </source>
</reference>
<dbReference type="PANTHER" id="PTHR48100:SF33">
    <property type="entry name" value="PEPTIDASE S54 RHOMBOID DOMAIN-CONTAINING PROTEIN"/>
    <property type="match status" value="1"/>
</dbReference>
<evidence type="ECO:0008006" key="4">
    <source>
        <dbReference type="Google" id="ProtNLM"/>
    </source>
</evidence>
<dbReference type="PANTHER" id="PTHR48100">
    <property type="entry name" value="BROAD-SPECIFICITY PHOSPHATASE YOR283W-RELATED"/>
    <property type="match status" value="1"/>
</dbReference>